<dbReference type="AlphaFoldDB" id="A0A9Q5I1B0"/>
<sequence length="103" mass="11696">MLALSKPRIFSGLQDNSGPNGGRNETHFPHENPFKSFLSTEHNDGATALPLPDLPDEAVQARTWEAPRLDPDDFAFLIRRATPYRFEESNMRNEAFTRPTPQE</sequence>
<feature type="compositionally biased region" description="Basic and acidic residues" evidence="1">
    <location>
        <begin position="24"/>
        <end position="33"/>
    </location>
</feature>
<keyword evidence="3" id="KW-1185">Reference proteome</keyword>
<feature type="region of interest" description="Disordered" evidence="1">
    <location>
        <begin position="1"/>
        <end position="33"/>
    </location>
</feature>
<gene>
    <name evidence="2" type="ORF">A7U60_g2971</name>
</gene>
<protein>
    <submittedName>
        <fullName evidence="2">Uncharacterized protein</fullName>
    </submittedName>
</protein>
<evidence type="ECO:0000313" key="3">
    <source>
        <dbReference type="Proteomes" id="UP000757232"/>
    </source>
</evidence>
<proteinExistence type="predicted"/>
<name>A0A9Q5I1B0_SANBA</name>
<reference evidence="2" key="1">
    <citation type="submission" date="2016-06" db="EMBL/GenBank/DDBJ databases">
        <title>Draft Genome sequence of the fungus Inonotus baumii.</title>
        <authorList>
            <person name="Zhu H."/>
            <person name="Lin W."/>
        </authorList>
    </citation>
    <scope>NUCLEOTIDE SEQUENCE</scope>
    <source>
        <strain evidence="2">821</strain>
    </source>
</reference>
<comment type="caution">
    <text evidence="2">The sequence shown here is derived from an EMBL/GenBank/DDBJ whole genome shotgun (WGS) entry which is preliminary data.</text>
</comment>
<organism evidence="2 3">
    <name type="scientific">Sanghuangporus baumii</name>
    <name type="common">Phellinus baumii</name>
    <dbReference type="NCBI Taxonomy" id="108892"/>
    <lineage>
        <taxon>Eukaryota</taxon>
        <taxon>Fungi</taxon>
        <taxon>Dikarya</taxon>
        <taxon>Basidiomycota</taxon>
        <taxon>Agaricomycotina</taxon>
        <taxon>Agaricomycetes</taxon>
        <taxon>Hymenochaetales</taxon>
        <taxon>Hymenochaetaceae</taxon>
        <taxon>Sanghuangporus</taxon>
    </lineage>
</organism>
<evidence type="ECO:0000256" key="1">
    <source>
        <dbReference type="SAM" id="MobiDB-lite"/>
    </source>
</evidence>
<accession>A0A9Q5I1B0</accession>
<dbReference type="EMBL" id="LNZH02000147">
    <property type="protein sequence ID" value="OCB89860.1"/>
    <property type="molecule type" value="Genomic_DNA"/>
</dbReference>
<dbReference type="Proteomes" id="UP000757232">
    <property type="component" value="Unassembled WGS sequence"/>
</dbReference>
<evidence type="ECO:0000313" key="2">
    <source>
        <dbReference type="EMBL" id="OCB89860.1"/>
    </source>
</evidence>